<dbReference type="InterPro" id="IPR050333">
    <property type="entry name" value="SLRP"/>
</dbReference>
<reference evidence="3 4" key="1">
    <citation type="submission" date="2018-06" db="EMBL/GenBank/DDBJ databases">
        <title>Whole genome sequencing of Candida tropicalis (genome annotated by CSBL at Korea University).</title>
        <authorList>
            <person name="Ahn J."/>
        </authorList>
    </citation>
    <scope>NUCLEOTIDE SEQUENCE [LARGE SCALE GENOMIC DNA]</scope>
    <source>
        <strain evidence="3 4">ATCC 20962</strain>
    </source>
</reference>
<evidence type="ECO:0000256" key="2">
    <source>
        <dbReference type="ARBA" id="ARBA00022737"/>
    </source>
</evidence>
<dbReference type="STRING" id="5486.A0A367XRG5"/>
<keyword evidence="1" id="KW-0433">Leucine-rich repeat</keyword>
<dbReference type="AlphaFoldDB" id="A0A367XRG5"/>
<dbReference type="Gene3D" id="3.80.10.10">
    <property type="entry name" value="Ribonuclease Inhibitor"/>
    <property type="match status" value="2"/>
</dbReference>
<accession>A0A367XRG5</accession>
<evidence type="ECO:0000313" key="4">
    <source>
        <dbReference type="Proteomes" id="UP000253472"/>
    </source>
</evidence>
<evidence type="ECO:0000313" key="3">
    <source>
        <dbReference type="EMBL" id="RCK56205.1"/>
    </source>
</evidence>
<dbReference type="SUPFAM" id="SSF52058">
    <property type="entry name" value="L domain-like"/>
    <property type="match status" value="1"/>
</dbReference>
<dbReference type="OrthoDB" id="4019115at2759"/>
<dbReference type="PANTHER" id="PTHR45712:SF22">
    <property type="entry name" value="INSULIN-LIKE GROWTH FACTOR-BINDING PROTEIN COMPLEX ACID LABILE SUBUNIT"/>
    <property type="match status" value="1"/>
</dbReference>
<protein>
    <submittedName>
        <fullName evidence="3">Uncharacterized protein</fullName>
    </submittedName>
</protein>
<gene>
    <name evidence="3" type="ORF">Cantr_05599</name>
</gene>
<dbReference type="Proteomes" id="UP000253472">
    <property type="component" value="Unassembled WGS sequence"/>
</dbReference>
<sequence length="706" mass="79040">MTTFDDISFEITDKIFSNFSLTELWRVVGVSGIRAAVERKLFEEVIIDGGVMLNQLSGLGVPKFGSPGRFIQFLRDKPHVAPKRITFVDPFDAIVVARDHPQCIINNNTVKVTLDFCTITNLYSPPLARFVEAFQKTPFDVAVVRVGDTAQVSTYLKCAELTRHCRKGDVSGAVQLRGDRFSSLTSVQLDYPLTAADITALPKKLTILRCRAPLHFPLGIEDFTVGITPEDAEGNPAGLFVGRVTLRHWSNLRVFRVTTDSSGAAVRWELPGNLQVLLVPWSDVVGGRLGVMCLHLKEYTIRCNRKMQTEGVHRFKDVGDPVGSLVVPHVVLACDGKFRDVRELRQNPAVRSRLRLPLMLKELVLMGTSEREKVTILDFEMNRLEMLEVLSVNDVDNLKIVGPLHKSITTLKICNSPDFDLSDLILLPSLVNCEIKKIRGDRNRGFSYMLPESLRYLALINCGYTKSYIVAPRLRTLVMNGNNFAELTDEILVIPASLHRLNLNYNYTTHISMTFPPHLKEMFLNNNRLRTIAHILDSLSYLSLTNNMVSGNLISDASLASSNIPQCTSLNNLLLANNLLERLDTAVVPQRVTQLDATQNRIVLVVGDFRSHSEFRIVKLAGNDLSEYFRSEQYRAGRGLFANEVVAVDVRNNGLAKRDVRLLFGELGSKRKFQCLEVDPELRPGIINDADWKPRKMQGDGVAAGQ</sequence>
<dbReference type="PANTHER" id="PTHR45712">
    <property type="entry name" value="AGAP008170-PA"/>
    <property type="match status" value="1"/>
</dbReference>
<keyword evidence="2" id="KW-0677">Repeat</keyword>
<dbReference type="InterPro" id="IPR032675">
    <property type="entry name" value="LRR_dom_sf"/>
</dbReference>
<proteinExistence type="predicted"/>
<evidence type="ECO:0000256" key="1">
    <source>
        <dbReference type="ARBA" id="ARBA00022614"/>
    </source>
</evidence>
<organism evidence="3 4">
    <name type="scientific">Candida viswanathii</name>
    <dbReference type="NCBI Taxonomy" id="5486"/>
    <lineage>
        <taxon>Eukaryota</taxon>
        <taxon>Fungi</taxon>
        <taxon>Dikarya</taxon>
        <taxon>Ascomycota</taxon>
        <taxon>Saccharomycotina</taxon>
        <taxon>Pichiomycetes</taxon>
        <taxon>Debaryomycetaceae</taxon>
        <taxon>Candida/Lodderomyces clade</taxon>
        <taxon>Candida</taxon>
    </lineage>
</organism>
<name>A0A367XRG5_9ASCO</name>
<comment type="caution">
    <text evidence="3">The sequence shown here is derived from an EMBL/GenBank/DDBJ whole genome shotgun (WGS) entry which is preliminary data.</text>
</comment>
<keyword evidence="4" id="KW-1185">Reference proteome</keyword>
<dbReference type="EMBL" id="QLNQ01000029">
    <property type="protein sequence ID" value="RCK56205.1"/>
    <property type="molecule type" value="Genomic_DNA"/>
</dbReference>